<evidence type="ECO:0000313" key="4">
    <source>
        <dbReference type="Proteomes" id="UP001251524"/>
    </source>
</evidence>
<keyword evidence="4" id="KW-1185">Reference proteome</keyword>
<comment type="caution">
    <text evidence="3">The sequence shown here is derived from an EMBL/GenBank/DDBJ whole genome shotgun (WGS) entry which is preliminary data.</text>
</comment>
<evidence type="ECO:0000313" key="3">
    <source>
        <dbReference type="EMBL" id="MDR7135082.1"/>
    </source>
</evidence>
<dbReference type="Proteomes" id="UP001251524">
    <property type="component" value="Unassembled WGS sequence"/>
</dbReference>
<dbReference type="RefSeq" id="WP_310062447.1">
    <property type="nucleotide sequence ID" value="NZ_JAVDVY010000002.1"/>
</dbReference>
<comment type="similarity">
    <text evidence="1">Belongs to the PhzF family.</text>
</comment>
<sequence length="301" mass="32498">MEALRIYRIDAFTTERGHGNTAGVVTNAVDLDEAQMQAIAHELGHSETAFVLPAQDPSHHVHVRFFTPATEVPVCGHATVAAHYALALEGGPMGIRRQLTGAGVQTVETRWCNDDFAIRIQQNRPSFADPLAPELVDELLVALSLENDDLDPRCPPQFVSTGHGKLLVAITRRDRLRELEPDLAHLVELGPRVGSNGYFVFTLDVEAGDDALTHGRMFAPAIGVDEDPVTGNANGPLGAYLVRHGLLEAADGMARFRGRQQAGNGRHGYVDVSVKVENGEPVGVTIEGRAVLADSIERERG</sequence>
<protein>
    <submittedName>
        <fullName evidence="3">PhzF family phenazine biosynthesis protein</fullName>
    </submittedName>
</protein>
<organism evidence="3 4">
    <name type="scientific">Lysobacter niastensis</name>
    <dbReference type="NCBI Taxonomy" id="380629"/>
    <lineage>
        <taxon>Bacteria</taxon>
        <taxon>Pseudomonadati</taxon>
        <taxon>Pseudomonadota</taxon>
        <taxon>Gammaproteobacteria</taxon>
        <taxon>Lysobacterales</taxon>
        <taxon>Lysobacteraceae</taxon>
        <taxon>Lysobacter</taxon>
    </lineage>
</organism>
<dbReference type="PANTHER" id="PTHR13774">
    <property type="entry name" value="PHENAZINE BIOSYNTHESIS PROTEIN"/>
    <property type="match status" value="1"/>
</dbReference>
<proteinExistence type="inferred from homology"/>
<dbReference type="PIRSF" id="PIRSF016184">
    <property type="entry name" value="PhzC_PhzF"/>
    <property type="match status" value="1"/>
</dbReference>
<evidence type="ECO:0000256" key="1">
    <source>
        <dbReference type="ARBA" id="ARBA00008270"/>
    </source>
</evidence>
<dbReference type="Pfam" id="PF02567">
    <property type="entry name" value="PhzC-PhzF"/>
    <property type="match status" value="1"/>
</dbReference>
<reference evidence="3 4" key="1">
    <citation type="submission" date="2023-07" db="EMBL/GenBank/DDBJ databases">
        <title>Sorghum-associated microbial communities from plants grown in Nebraska, USA.</title>
        <authorList>
            <person name="Schachtman D."/>
        </authorList>
    </citation>
    <scope>NUCLEOTIDE SEQUENCE [LARGE SCALE GENOMIC DNA]</scope>
    <source>
        <strain evidence="3 4">BE198</strain>
    </source>
</reference>
<accession>A0ABU1WC47</accession>
<dbReference type="NCBIfam" id="TIGR00654">
    <property type="entry name" value="PhzF_family"/>
    <property type="match status" value="1"/>
</dbReference>
<evidence type="ECO:0000256" key="2">
    <source>
        <dbReference type="ARBA" id="ARBA00023235"/>
    </source>
</evidence>
<dbReference type="EMBL" id="JAVDVY010000002">
    <property type="protein sequence ID" value="MDR7135082.1"/>
    <property type="molecule type" value="Genomic_DNA"/>
</dbReference>
<gene>
    <name evidence="3" type="ORF">J2X06_002291</name>
</gene>
<name>A0ABU1WC47_9GAMM</name>
<dbReference type="PANTHER" id="PTHR13774:SF39">
    <property type="entry name" value="BIOSYNTHESIS PROTEIN, PUTATIVE-RELATED"/>
    <property type="match status" value="1"/>
</dbReference>
<keyword evidence="2" id="KW-0413">Isomerase</keyword>
<dbReference type="InterPro" id="IPR003719">
    <property type="entry name" value="Phenazine_PhzF-like"/>
</dbReference>
<dbReference type="Gene3D" id="3.10.310.10">
    <property type="entry name" value="Diaminopimelate Epimerase, Chain A, domain 1"/>
    <property type="match status" value="2"/>
</dbReference>
<dbReference type="SUPFAM" id="SSF54506">
    <property type="entry name" value="Diaminopimelate epimerase-like"/>
    <property type="match status" value="1"/>
</dbReference>